<comment type="caution">
    <text evidence="6">The sequence shown here is derived from an EMBL/GenBank/DDBJ whole genome shotgun (WGS) entry which is preliminary data.</text>
</comment>
<evidence type="ECO:0000256" key="3">
    <source>
        <dbReference type="ARBA" id="ARBA00022679"/>
    </source>
</evidence>
<dbReference type="EMBL" id="JACMSC010000021">
    <property type="protein sequence ID" value="KAG6471277.1"/>
    <property type="molecule type" value="Genomic_DNA"/>
</dbReference>
<keyword evidence="4" id="KW-1133">Transmembrane helix</keyword>
<organism evidence="6 7">
    <name type="scientific">Zingiber officinale</name>
    <name type="common">Ginger</name>
    <name type="synonym">Amomum zingiber</name>
    <dbReference type="NCBI Taxonomy" id="94328"/>
    <lineage>
        <taxon>Eukaryota</taxon>
        <taxon>Viridiplantae</taxon>
        <taxon>Streptophyta</taxon>
        <taxon>Embryophyta</taxon>
        <taxon>Tracheophyta</taxon>
        <taxon>Spermatophyta</taxon>
        <taxon>Magnoliopsida</taxon>
        <taxon>Liliopsida</taxon>
        <taxon>Zingiberales</taxon>
        <taxon>Zingiberaceae</taxon>
        <taxon>Zingiber</taxon>
    </lineage>
</organism>
<evidence type="ECO:0000256" key="1">
    <source>
        <dbReference type="ARBA" id="ARBA00008361"/>
    </source>
</evidence>
<feature type="domain" description="Methyltransferase type 11" evidence="5">
    <location>
        <begin position="112"/>
        <end position="198"/>
    </location>
</feature>
<dbReference type="Proteomes" id="UP000734854">
    <property type="component" value="Unassembled WGS sequence"/>
</dbReference>
<dbReference type="AlphaFoldDB" id="A0A8J5CAW1"/>
<keyword evidence="4" id="KW-0472">Membrane</keyword>
<evidence type="ECO:0000313" key="6">
    <source>
        <dbReference type="EMBL" id="KAG6471277.1"/>
    </source>
</evidence>
<comment type="similarity">
    <text evidence="1">Belongs to the methyltransferase superfamily.</text>
</comment>
<dbReference type="GO" id="GO:0008757">
    <property type="term" value="F:S-adenosylmethionine-dependent methyltransferase activity"/>
    <property type="evidence" value="ECO:0007669"/>
    <property type="project" value="InterPro"/>
</dbReference>
<dbReference type="InterPro" id="IPR051419">
    <property type="entry name" value="Lys/N-term_MeTrsfase_sf"/>
</dbReference>
<reference evidence="6 7" key="1">
    <citation type="submission" date="2020-08" db="EMBL/GenBank/DDBJ databases">
        <title>Plant Genome Project.</title>
        <authorList>
            <person name="Zhang R.-G."/>
        </authorList>
    </citation>
    <scope>NUCLEOTIDE SEQUENCE [LARGE SCALE GENOMIC DNA]</scope>
    <source>
        <tissue evidence="6">Rhizome</tissue>
    </source>
</reference>
<evidence type="ECO:0000313" key="7">
    <source>
        <dbReference type="Proteomes" id="UP000734854"/>
    </source>
</evidence>
<dbReference type="InterPro" id="IPR013216">
    <property type="entry name" value="Methyltransf_11"/>
</dbReference>
<proteinExistence type="inferred from homology"/>
<gene>
    <name evidence="6" type="ORF">ZIOFF_072388</name>
</gene>
<dbReference type="Pfam" id="PF08241">
    <property type="entry name" value="Methyltransf_11"/>
    <property type="match status" value="1"/>
</dbReference>
<evidence type="ECO:0000256" key="2">
    <source>
        <dbReference type="ARBA" id="ARBA00022603"/>
    </source>
</evidence>
<keyword evidence="3" id="KW-0808">Transferase</keyword>
<accession>A0A8J5CAW1</accession>
<keyword evidence="4" id="KW-0812">Transmembrane</keyword>
<protein>
    <recommendedName>
        <fullName evidence="5">Methyltransferase type 11 domain-containing protein</fullName>
    </recommendedName>
</protein>
<dbReference type="Gene3D" id="3.40.50.150">
    <property type="entry name" value="Vaccinia Virus protein VP39"/>
    <property type="match status" value="1"/>
</dbReference>
<evidence type="ECO:0000259" key="5">
    <source>
        <dbReference type="Pfam" id="PF08241"/>
    </source>
</evidence>
<evidence type="ECO:0000256" key="4">
    <source>
        <dbReference type="SAM" id="Phobius"/>
    </source>
</evidence>
<sequence length="288" mass="32286">MAPGAAAADTSTHAYGEASYWDQRYSKDRGTFDWYQKYQSLGPLFDLYLRRHHRLLLVGCGNSGPLPLFLVSLLGTIAFAVNWFWSLVTELSVSLSEIVKFLTVLGESMVDDGYQDVVNIDISSVVIEAMQEKYSDRPRLKYIKMDVREMSSFESSSFDAVIDKGTLDSLMCGPNATENATKMLKEVGRVLNDKGVYILITYGDPSYRLNLLRGVELWNINMHVIELIIVPPLPLLFLPDRTEKTPGQKAWELTTPLPLNEDGSSVSAVLGSNPEVHYIYVCIKGECR</sequence>
<dbReference type="SUPFAM" id="SSF53335">
    <property type="entry name" value="S-adenosyl-L-methionine-dependent methyltransferases"/>
    <property type="match status" value="1"/>
</dbReference>
<dbReference type="PANTHER" id="PTHR12176">
    <property type="entry name" value="SAM-DEPENDENT METHYLTRANSFERASE SUPERFAMILY PROTEIN"/>
    <property type="match status" value="1"/>
</dbReference>
<name>A0A8J5CAW1_ZINOF</name>
<dbReference type="PANTHER" id="PTHR12176:SF79">
    <property type="entry name" value="METHYLTRANSFERASE TYPE 11 DOMAIN-CONTAINING PROTEIN"/>
    <property type="match status" value="1"/>
</dbReference>
<dbReference type="GO" id="GO:0032259">
    <property type="term" value="P:methylation"/>
    <property type="evidence" value="ECO:0007669"/>
    <property type="project" value="UniProtKB-KW"/>
</dbReference>
<keyword evidence="2" id="KW-0489">Methyltransferase</keyword>
<feature type="transmembrane region" description="Helical" evidence="4">
    <location>
        <begin position="55"/>
        <end position="85"/>
    </location>
</feature>
<dbReference type="InterPro" id="IPR029063">
    <property type="entry name" value="SAM-dependent_MTases_sf"/>
</dbReference>
<keyword evidence="7" id="KW-1185">Reference proteome</keyword>